<dbReference type="Pfam" id="PF08584">
    <property type="entry name" value="Ribonuc_P_40"/>
    <property type="match status" value="1"/>
</dbReference>
<evidence type="ECO:0000313" key="2">
    <source>
        <dbReference type="EMBL" id="KAG6381716.1"/>
    </source>
</evidence>
<protein>
    <submittedName>
        <fullName evidence="2">Ribonuclease P 40kDa subunit-domain-containing protein</fullName>
    </submittedName>
</protein>
<keyword evidence="1" id="KW-0472">Membrane</keyword>
<gene>
    <name evidence="2" type="ORF">JVT61DRAFT_319</name>
</gene>
<sequence>MAQFTLSELYDYASRLAIPDVHFKALPITDQRDADDTWCIDPRGILTLCVSKSLYEQLGLVGTKLPFKKCPDRYVIRVPLKHETTSVGIQARQRAALGVWDRVRASEGRGRWRVAYVDPSTSTSRTVDEPEGYATADVTARVRRDADVYVSHIGDLVQSSEETTEDHQERLEALFEWVGMACLGAQRLRANDRVDPYVAVYEVPEPASIEDVTHLHWRGLMDNAFVRTMIDTAVYARFSSFLLFYFLIALVRRVDAMRNVGVTQIDLGNFTS</sequence>
<proteinExistence type="predicted"/>
<keyword evidence="1" id="KW-0812">Transmembrane</keyword>
<dbReference type="GO" id="GO:0004526">
    <property type="term" value="F:ribonuclease P activity"/>
    <property type="evidence" value="ECO:0007669"/>
    <property type="project" value="TreeGrafter"/>
</dbReference>
<feature type="transmembrane region" description="Helical" evidence="1">
    <location>
        <begin position="234"/>
        <end position="251"/>
    </location>
</feature>
<comment type="caution">
    <text evidence="2">The sequence shown here is derived from an EMBL/GenBank/DDBJ whole genome shotgun (WGS) entry which is preliminary data.</text>
</comment>
<name>A0A8I2Z0B4_9AGAM</name>
<accession>A0A8I2Z0B4</accession>
<reference evidence="2" key="1">
    <citation type="submission" date="2021-03" db="EMBL/GenBank/DDBJ databases">
        <title>Evolutionary innovations through gain and loss of genes in the ectomycorrhizal Boletales.</title>
        <authorList>
            <person name="Wu G."/>
            <person name="Miyauchi S."/>
            <person name="Morin E."/>
            <person name="Yang Z.-L."/>
            <person name="Xu J."/>
            <person name="Martin F.M."/>
        </authorList>
    </citation>
    <scope>NUCLEOTIDE SEQUENCE</scope>
    <source>
        <strain evidence="2">BR01</strain>
    </source>
</reference>
<keyword evidence="1" id="KW-1133">Transmembrane helix</keyword>
<organism evidence="2 3">
    <name type="scientific">Boletus reticuloceps</name>
    <dbReference type="NCBI Taxonomy" id="495285"/>
    <lineage>
        <taxon>Eukaryota</taxon>
        <taxon>Fungi</taxon>
        <taxon>Dikarya</taxon>
        <taxon>Basidiomycota</taxon>
        <taxon>Agaricomycotina</taxon>
        <taxon>Agaricomycetes</taxon>
        <taxon>Agaricomycetidae</taxon>
        <taxon>Boletales</taxon>
        <taxon>Boletineae</taxon>
        <taxon>Boletaceae</taxon>
        <taxon>Boletoideae</taxon>
        <taxon>Boletus</taxon>
    </lineage>
</organism>
<dbReference type="GO" id="GO:0000171">
    <property type="term" value="F:ribonuclease MRP activity"/>
    <property type="evidence" value="ECO:0007669"/>
    <property type="project" value="TreeGrafter"/>
</dbReference>
<keyword evidence="3" id="KW-1185">Reference proteome</keyword>
<dbReference type="GO" id="GO:0001682">
    <property type="term" value="P:tRNA 5'-leader removal"/>
    <property type="evidence" value="ECO:0007669"/>
    <property type="project" value="InterPro"/>
</dbReference>
<dbReference type="OrthoDB" id="63112at2759"/>
<dbReference type="InterPro" id="IPR013893">
    <property type="entry name" value="RNase_P_Rpp40"/>
</dbReference>
<dbReference type="GO" id="GO:0030681">
    <property type="term" value="C:multimeric ribonuclease P complex"/>
    <property type="evidence" value="ECO:0007669"/>
    <property type="project" value="TreeGrafter"/>
</dbReference>
<dbReference type="AlphaFoldDB" id="A0A8I2Z0B4"/>
<dbReference type="GO" id="GO:0000447">
    <property type="term" value="P:endonucleolytic cleavage in ITS1 to separate SSU-rRNA from 5.8S rRNA and LSU-rRNA from tricistronic rRNA transcript (SSU-rRNA, 5.8S rRNA, LSU-rRNA)"/>
    <property type="evidence" value="ECO:0007669"/>
    <property type="project" value="TreeGrafter"/>
</dbReference>
<dbReference type="PANTHER" id="PTHR15396">
    <property type="entry name" value="RIBONUCLEASE P PROTEIN SUBUNIT P40"/>
    <property type="match status" value="1"/>
</dbReference>
<dbReference type="EMBL" id="JAGFBS010000001">
    <property type="protein sequence ID" value="KAG6381716.1"/>
    <property type="molecule type" value="Genomic_DNA"/>
</dbReference>
<evidence type="ECO:0000256" key="1">
    <source>
        <dbReference type="SAM" id="Phobius"/>
    </source>
</evidence>
<dbReference type="PANTHER" id="PTHR15396:SF1">
    <property type="entry name" value="RIBONUCLEASE P PROTEIN SUBUNIT P40"/>
    <property type="match status" value="1"/>
</dbReference>
<evidence type="ECO:0000313" key="3">
    <source>
        <dbReference type="Proteomes" id="UP000683000"/>
    </source>
</evidence>
<dbReference type="Proteomes" id="UP000683000">
    <property type="component" value="Unassembled WGS sequence"/>
</dbReference>
<dbReference type="GO" id="GO:0000172">
    <property type="term" value="C:ribonuclease MRP complex"/>
    <property type="evidence" value="ECO:0007669"/>
    <property type="project" value="TreeGrafter"/>
</dbReference>